<dbReference type="GO" id="GO:0052381">
    <property type="term" value="F:tRNA dimethylallyltransferase activity"/>
    <property type="evidence" value="ECO:0007669"/>
    <property type="project" value="UniProtKB-EC"/>
</dbReference>
<dbReference type="NCBIfam" id="TIGR00174">
    <property type="entry name" value="miaA"/>
    <property type="match status" value="1"/>
</dbReference>
<dbReference type="EC" id="2.5.1.75" evidence="10"/>
<evidence type="ECO:0000256" key="6">
    <source>
        <dbReference type="ARBA" id="ARBA00022741"/>
    </source>
</evidence>
<comment type="catalytic activity">
    <reaction evidence="9 10 11">
        <text>adenosine(37) in tRNA + dimethylallyl diphosphate = N(6)-dimethylallyladenosine(37) in tRNA + diphosphate</text>
        <dbReference type="Rhea" id="RHEA:26482"/>
        <dbReference type="Rhea" id="RHEA-COMP:10162"/>
        <dbReference type="Rhea" id="RHEA-COMP:10375"/>
        <dbReference type="ChEBI" id="CHEBI:33019"/>
        <dbReference type="ChEBI" id="CHEBI:57623"/>
        <dbReference type="ChEBI" id="CHEBI:74411"/>
        <dbReference type="ChEBI" id="CHEBI:74415"/>
        <dbReference type="EC" id="2.5.1.75"/>
    </reaction>
</comment>
<evidence type="ECO:0000256" key="11">
    <source>
        <dbReference type="RuleBase" id="RU003783"/>
    </source>
</evidence>
<evidence type="ECO:0000256" key="12">
    <source>
        <dbReference type="RuleBase" id="RU003784"/>
    </source>
</evidence>
<evidence type="ECO:0000256" key="13">
    <source>
        <dbReference type="RuleBase" id="RU003785"/>
    </source>
</evidence>
<dbReference type="InterPro" id="IPR027417">
    <property type="entry name" value="P-loop_NTPase"/>
</dbReference>
<evidence type="ECO:0000256" key="2">
    <source>
        <dbReference type="ARBA" id="ARBA00003213"/>
    </source>
</evidence>
<gene>
    <name evidence="10 14" type="primary">miaA</name>
    <name evidence="14" type="ORF">HGK34_19980</name>
</gene>
<organism evidence="14 15">
    <name type="scientific">Myceligenerans indicum</name>
    <dbReference type="NCBI Taxonomy" id="2593663"/>
    <lineage>
        <taxon>Bacteria</taxon>
        <taxon>Bacillati</taxon>
        <taxon>Actinomycetota</taxon>
        <taxon>Actinomycetes</taxon>
        <taxon>Micrococcales</taxon>
        <taxon>Promicromonosporaceae</taxon>
        <taxon>Myceligenerans</taxon>
    </lineage>
</organism>
<dbReference type="Gene3D" id="3.40.50.300">
    <property type="entry name" value="P-loop containing nucleotide triphosphate hydrolases"/>
    <property type="match status" value="1"/>
</dbReference>
<keyword evidence="4 10" id="KW-0808">Transferase</keyword>
<reference evidence="14 15" key="1">
    <citation type="journal article" date="2021" name="Arch. Microbiol.">
        <title>Myceligenerans indicum sp. nov., an actinobacterium isolated from mangrove sediment of Sundarbans, India.</title>
        <authorList>
            <person name="Asha K."/>
            <person name="Bhadury P."/>
        </authorList>
    </citation>
    <scope>NUCLEOTIDE SEQUENCE [LARGE SCALE GENOMIC DNA]</scope>
    <source>
        <strain evidence="14 15">I2</strain>
    </source>
</reference>
<comment type="caution">
    <text evidence="10">Lacks conserved residue(s) required for the propagation of feature annotation.</text>
</comment>
<comment type="similarity">
    <text evidence="3 10 13">Belongs to the IPP transferase family.</text>
</comment>
<feature type="binding site" evidence="10">
    <location>
        <begin position="8"/>
        <end position="15"/>
    </location>
    <ligand>
        <name>ATP</name>
        <dbReference type="ChEBI" id="CHEBI:30616"/>
    </ligand>
</feature>
<evidence type="ECO:0000256" key="5">
    <source>
        <dbReference type="ARBA" id="ARBA00022694"/>
    </source>
</evidence>
<dbReference type="PANTHER" id="PTHR11088">
    <property type="entry name" value="TRNA DIMETHYLALLYLTRANSFERASE"/>
    <property type="match status" value="1"/>
</dbReference>
<dbReference type="InterPro" id="IPR018022">
    <property type="entry name" value="IPT"/>
</dbReference>
<sequence length="339" mass="36159">MIVVAVVGPTATGKSDLALDLAEALGPERPAATGGPARGRAPAEIVNADAYQLYRGMDIGTAKVAPHERRGIRHHELDVLDPREDSSVARYQDAARADLDAIDARGARAVVVGGSGLYVRALLDEMNFPGTDPEIRARLEARAEHEGRRALHAELAERDPAAAESIGPANTRRIVRALEVIELTGAPYTANLPRQEYVRPAVQIGLDCDRETLDARVEARVARMWDAGLVEEVRRLASPEQGGNGTGLGATAARAVGYAEILAWFRGETSADEARAAIAANTRRLARKQMGWFGRDPRVRWLDAGSPTLLDDALAVVAAADSGSLPRPAEGPVRRSLGA</sequence>
<dbReference type="PANTHER" id="PTHR11088:SF60">
    <property type="entry name" value="TRNA DIMETHYLALLYLTRANSFERASE"/>
    <property type="match status" value="1"/>
</dbReference>
<evidence type="ECO:0000256" key="8">
    <source>
        <dbReference type="ARBA" id="ARBA00022842"/>
    </source>
</evidence>
<dbReference type="SUPFAM" id="SSF52540">
    <property type="entry name" value="P-loop containing nucleoside triphosphate hydrolases"/>
    <property type="match status" value="1"/>
</dbReference>
<evidence type="ECO:0000256" key="1">
    <source>
        <dbReference type="ARBA" id="ARBA00001946"/>
    </source>
</evidence>
<evidence type="ECO:0000256" key="7">
    <source>
        <dbReference type="ARBA" id="ARBA00022840"/>
    </source>
</evidence>
<dbReference type="EMBL" id="JABBYC010000060">
    <property type="protein sequence ID" value="MBL0888528.1"/>
    <property type="molecule type" value="Genomic_DNA"/>
</dbReference>
<keyword evidence="7 10" id="KW-0067">ATP-binding</keyword>
<evidence type="ECO:0000256" key="9">
    <source>
        <dbReference type="ARBA" id="ARBA00049563"/>
    </source>
</evidence>
<keyword evidence="5 10" id="KW-0819">tRNA processing</keyword>
<protein>
    <recommendedName>
        <fullName evidence="10">tRNA dimethylallyltransferase</fullName>
        <ecNumber evidence="10">2.5.1.75</ecNumber>
    </recommendedName>
    <alternativeName>
        <fullName evidence="10">Dimethylallyl diphosphate:tRNA dimethylallyltransferase</fullName>
        <shortName evidence="10">DMAPP:tRNA dimethylallyltransferase</shortName>
        <shortName evidence="10">DMATase</shortName>
    </alternativeName>
    <alternativeName>
        <fullName evidence="10">Isopentenyl-diphosphate:tRNA isopentenyltransferase</fullName>
        <shortName evidence="10">IPP transferase</shortName>
        <shortName evidence="10">IPPT</shortName>
        <shortName evidence="10">IPTase</shortName>
    </alternativeName>
</protein>
<evidence type="ECO:0000313" key="15">
    <source>
        <dbReference type="Proteomes" id="UP000675409"/>
    </source>
</evidence>
<evidence type="ECO:0000313" key="14">
    <source>
        <dbReference type="EMBL" id="MBL0888528.1"/>
    </source>
</evidence>
<comment type="cofactor">
    <cofactor evidence="1 10">
        <name>Mg(2+)</name>
        <dbReference type="ChEBI" id="CHEBI:18420"/>
    </cofactor>
</comment>
<feature type="site" description="Interaction with substrate tRNA" evidence="10">
    <location>
        <position position="136"/>
    </location>
</feature>
<dbReference type="HAMAP" id="MF_00185">
    <property type="entry name" value="IPP_trans"/>
    <property type="match status" value="1"/>
</dbReference>
<evidence type="ECO:0000256" key="10">
    <source>
        <dbReference type="HAMAP-Rule" id="MF_00185"/>
    </source>
</evidence>
<comment type="subunit">
    <text evidence="10">Monomer.</text>
</comment>
<dbReference type="Pfam" id="PF01715">
    <property type="entry name" value="IPPT"/>
    <property type="match status" value="1"/>
</dbReference>
<feature type="site" description="Interaction with substrate tRNA" evidence="10">
    <location>
        <position position="115"/>
    </location>
</feature>
<comment type="function">
    <text evidence="2 10 12">Catalyzes the transfer of a dimethylallyl group onto the adenine at position 37 in tRNAs that read codons beginning with uridine, leading to the formation of N6-(dimethylallyl)adenosine (i(6)A).</text>
</comment>
<name>A0ABS1LRX1_9MICO</name>
<evidence type="ECO:0000256" key="3">
    <source>
        <dbReference type="ARBA" id="ARBA00005842"/>
    </source>
</evidence>
<evidence type="ECO:0000256" key="4">
    <source>
        <dbReference type="ARBA" id="ARBA00022679"/>
    </source>
</evidence>
<comment type="caution">
    <text evidence="14">The sequence shown here is derived from an EMBL/GenBank/DDBJ whole genome shotgun (WGS) entry which is preliminary data.</text>
</comment>
<dbReference type="InterPro" id="IPR039657">
    <property type="entry name" value="Dimethylallyltransferase"/>
</dbReference>
<keyword evidence="6 10" id="KW-0547">Nucleotide-binding</keyword>
<dbReference type="RefSeq" id="WP_201850717.1">
    <property type="nucleotide sequence ID" value="NZ_JABBYC010000060.1"/>
</dbReference>
<keyword evidence="8 10" id="KW-0460">Magnesium</keyword>
<accession>A0ABS1LRX1</accession>
<dbReference type="Gene3D" id="1.10.20.140">
    <property type="match status" value="1"/>
</dbReference>
<keyword evidence="15" id="KW-1185">Reference proteome</keyword>
<dbReference type="Proteomes" id="UP000675409">
    <property type="component" value="Unassembled WGS sequence"/>
</dbReference>
<proteinExistence type="inferred from homology"/>
<feature type="binding site" evidence="10">
    <location>
        <begin position="10"/>
        <end position="15"/>
    </location>
    <ligand>
        <name>substrate</name>
    </ligand>
</feature>